<accession>A0AAD5WN75</accession>
<evidence type="ECO:0000256" key="13">
    <source>
        <dbReference type="ARBA" id="ARBA00031543"/>
    </source>
</evidence>
<evidence type="ECO:0000256" key="3">
    <source>
        <dbReference type="ARBA" id="ARBA00004991"/>
    </source>
</evidence>
<evidence type="ECO:0000256" key="11">
    <source>
        <dbReference type="ARBA" id="ARBA00023136"/>
    </source>
</evidence>
<keyword evidence="10 15" id="KW-1133">Transmembrane helix</keyword>
<comment type="similarity">
    <text evidence="4">Belongs to the glycosyltransferase 2 family.</text>
</comment>
<feature type="transmembrane region" description="Helical" evidence="15">
    <location>
        <begin position="285"/>
        <end position="307"/>
    </location>
</feature>
<gene>
    <name evidence="16" type="ORF">MKZ38_007544</name>
</gene>
<comment type="caution">
    <text evidence="16">The sequence shown here is derived from an EMBL/GenBank/DDBJ whole genome shotgun (WGS) entry which is preliminary data.</text>
</comment>
<feature type="transmembrane region" description="Helical" evidence="15">
    <location>
        <begin position="252"/>
        <end position="273"/>
    </location>
</feature>
<evidence type="ECO:0000256" key="8">
    <source>
        <dbReference type="ARBA" id="ARBA00022679"/>
    </source>
</evidence>
<evidence type="ECO:0000256" key="7">
    <source>
        <dbReference type="ARBA" id="ARBA00022676"/>
    </source>
</evidence>
<keyword evidence="7" id="KW-0328">Glycosyltransferase</keyword>
<name>A0AAD5WN75_9PEZI</name>
<evidence type="ECO:0000313" key="16">
    <source>
        <dbReference type="EMBL" id="KAJ2894441.1"/>
    </source>
</evidence>
<dbReference type="AlphaFoldDB" id="A0AAD5WN75"/>
<dbReference type="Proteomes" id="UP001201980">
    <property type="component" value="Unassembled WGS sequence"/>
</dbReference>
<dbReference type="InterPro" id="IPR025993">
    <property type="entry name" value="Ceramide_glucosylTrfase"/>
</dbReference>
<comment type="pathway">
    <text evidence="3">Sphingolipid metabolism.</text>
</comment>
<evidence type="ECO:0000256" key="6">
    <source>
        <dbReference type="ARBA" id="ARBA00019988"/>
    </source>
</evidence>
<organism evidence="16 17">
    <name type="scientific">Zalerion maritima</name>
    <dbReference type="NCBI Taxonomy" id="339359"/>
    <lineage>
        <taxon>Eukaryota</taxon>
        <taxon>Fungi</taxon>
        <taxon>Dikarya</taxon>
        <taxon>Ascomycota</taxon>
        <taxon>Pezizomycotina</taxon>
        <taxon>Sordariomycetes</taxon>
        <taxon>Lulworthiomycetidae</taxon>
        <taxon>Lulworthiales</taxon>
        <taxon>Lulworthiaceae</taxon>
        <taxon>Zalerion</taxon>
    </lineage>
</organism>
<protein>
    <recommendedName>
        <fullName evidence="6">Ceramide glucosyltransferase</fullName>
        <ecNumber evidence="5">2.4.1.80</ecNumber>
    </recommendedName>
    <alternativeName>
        <fullName evidence="13">Glucosylceramide synthase</fullName>
    </alternativeName>
    <alternativeName>
        <fullName evidence="14">UDP-glucose ceramide glucosyltransferase</fullName>
    </alternativeName>
    <alternativeName>
        <fullName evidence="12">UDP-glucose:N-acylsphingosine D-glucosyltransferase</fullName>
    </alternativeName>
</protein>
<comment type="pathway">
    <text evidence="2">Lipid metabolism; sphingolipid metabolism.</text>
</comment>
<proteinExistence type="inferred from homology"/>
<comment type="subcellular location">
    <subcellularLocation>
        <location evidence="1">Membrane</location>
        <topology evidence="1">Multi-pass membrane protein</topology>
    </subcellularLocation>
</comment>
<dbReference type="EC" id="2.4.1.80" evidence="5"/>
<evidence type="ECO:0000256" key="15">
    <source>
        <dbReference type="SAM" id="Phobius"/>
    </source>
</evidence>
<keyword evidence="11 15" id="KW-0472">Membrane</keyword>
<evidence type="ECO:0000313" key="17">
    <source>
        <dbReference type="Proteomes" id="UP001201980"/>
    </source>
</evidence>
<evidence type="ECO:0000256" key="14">
    <source>
        <dbReference type="ARBA" id="ARBA00032575"/>
    </source>
</evidence>
<evidence type="ECO:0000256" key="4">
    <source>
        <dbReference type="ARBA" id="ARBA00006739"/>
    </source>
</evidence>
<keyword evidence="8" id="KW-0808">Transferase</keyword>
<sequence>MGPQLCKPSSYSKGVRVKYTILVESFVSVGANLLQGLSVRHAERLRYLLIIGLYGAPRIFVQAYYIRSLHPEIRYIWSPVGSKNVAQLVGALAAKEYEYVMTVDDDVSIPSAYRHPVDMIDEHTKAVAFPLKAIDEKGEASLFLVGWQDCEYRMAGLTKLAETRVGGVSTPHGAGWFVERDTFVTLMTWYRPMDFIAEDSNAGFGMMKMGKRIVLDGRVILETEVPPAPLQFQRTKDAGIPIIVTTSTQPKLWLQAGLLTLVSILPLMIYKYIKCRRRPDMQPGFWAAITYPVYKLLYSTISVFGAVRVRGVFWLDKRFEENPAFLVDEVDNVNTLAQ</sequence>
<keyword evidence="17" id="KW-1185">Reference proteome</keyword>
<dbReference type="SUPFAM" id="SSF53448">
    <property type="entry name" value="Nucleotide-diphospho-sugar transferases"/>
    <property type="match status" value="1"/>
</dbReference>
<evidence type="ECO:0000256" key="1">
    <source>
        <dbReference type="ARBA" id="ARBA00004141"/>
    </source>
</evidence>
<evidence type="ECO:0000256" key="5">
    <source>
        <dbReference type="ARBA" id="ARBA00012699"/>
    </source>
</evidence>
<dbReference type="Pfam" id="PF13506">
    <property type="entry name" value="Glyco_transf_21"/>
    <property type="match status" value="1"/>
</dbReference>
<evidence type="ECO:0000256" key="2">
    <source>
        <dbReference type="ARBA" id="ARBA00004760"/>
    </source>
</evidence>
<evidence type="ECO:0000256" key="9">
    <source>
        <dbReference type="ARBA" id="ARBA00022692"/>
    </source>
</evidence>
<reference evidence="16" key="1">
    <citation type="submission" date="2022-07" db="EMBL/GenBank/DDBJ databases">
        <title>Draft genome sequence of Zalerion maritima ATCC 34329, a (micro)plastics degrading marine fungus.</title>
        <authorList>
            <person name="Paco A."/>
            <person name="Goncalves M.F.M."/>
            <person name="Rocha-Santos T.A.P."/>
            <person name="Alves A."/>
        </authorList>
    </citation>
    <scope>NUCLEOTIDE SEQUENCE</scope>
    <source>
        <strain evidence="16">ATCC 34329</strain>
    </source>
</reference>
<evidence type="ECO:0000256" key="10">
    <source>
        <dbReference type="ARBA" id="ARBA00022989"/>
    </source>
</evidence>
<evidence type="ECO:0000256" key="12">
    <source>
        <dbReference type="ARBA" id="ARBA00031017"/>
    </source>
</evidence>
<dbReference type="InterPro" id="IPR029044">
    <property type="entry name" value="Nucleotide-diphossugar_trans"/>
</dbReference>
<dbReference type="EMBL" id="JAKWBI020000496">
    <property type="protein sequence ID" value="KAJ2894441.1"/>
    <property type="molecule type" value="Genomic_DNA"/>
</dbReference>
<keyword evidence="9 15" id="KW-0812">Transmembrane</keyword>